<evidence type="ECO:0000256" key="3">
    <source>
        <dbReference type="ARBA" id="ARBA00022475"/>
    </source>
</evidence>
<feature type="domain" description="Tripartite ATP-independent periplasmic transporters DctQ component" evidence="10">
    <location>
        <begin position="23"/>
        <end position="173"/>
    </location>
</feature>
<dbReference type="PANTHER" id="PTHR35011">
    <property type="entry name" value="2,3-DIKETO-L-GULONATE TRAP TRANSPORTER SMALL PERMEASE PROTEIN YIAM"/>
    <property type="match status" value="1"/>
</dbReference>
<feature type="transmembrane region" description="Helical" evidence="9">
    <location>
        <begin position="15"/>
        <end position="35"/>
    </location>
</feature>
<keyword evidence="6 9" id="KW-1133">Transmembrane helix</keyword>
<sequence>MQSVGQVVNRIEEGLISFFFAAMVLITFLQVVLRYCFNEGFVWALELTTYCFAWMVLIGISWGVKVNTHLGVDAFVKLFPGRVQRALILFGCLCCIAYAAILLIGAWEYISKIYRIGIATEDLYVPRFLGELIHGSQGYEEIPIPRWIPYSALPIGLTLLLFRFVQAFWLLLTGRRATLIAGHEAEEMAEEAKRGGLADAGR</sequence>
<comment type="subunit">
    <text evidence="9">The complex comprises the extracytoplasmic solute receptor protein and the two transmembrane proteins.</text>
</comment>
<evidence type="ECO:0000256" key="8">
    <source>
        <dbReference type="ARBA" id="ARBA00038436"/>
    </source>
</evidence>
<gene>
    <name evidence="11" type="ORF">SAMN05428998_10141</name>
</gene>
<keyword evidence="7 9" id="KW-0472">Membrane</keyword>
<dbReference type="STRING" id="560819.SAMN05428998_10141"/>
<dbReference type="GO" id="GO:0015740">
    <property type="term" value="P:C4-dicarboxylate transport"/>
    <property type="evidence" value="ECO:0007669"/>
    <property type="project" value="TreeGrafter"/>
</dbReference>
<dbReference type="Pfam" id="PF04290">
    <property type="entry name" value="DctQ"/>
    <property type="match status" value="1"/>
</dbReference>
<accession>A0A1Y6B3D5</accession>
<evidence type="ECO:0000313" key="11">
    <source>
        <dbReference type="EMBL" id="SME88015.1"/>
    </source>
</evidence>
<keyword evidence="3" id="KW-1003">Cell membrane</keyword>
<dbReference type="Proteomes" id="UP000192917">
    <property type="component" value="Unassembled WGS sequence"/>
</dbReference>
<evidence type="ECO:0000256" key="7">
    <source>
        <dbReference type="ARBA" id="ARBA00023136"/>
    </source>
</evidence>
<dbReference type="InterPro" id="IPR055348">
    <property type="entry name" value="DctQ"/>
</dbReference>
<comment type="similarity">
    <text evidence="8 9">Belongs to the TRAP transporter small permease family.</text>
</comment>
<dbReference type="EMBL" id="FWZX01000001">
    <property type="protein sequence ID" value="SME88015.1"/>
    <property type="molecule type" value="Genomic_DNA"/>
</dbReference>
<evidence type="ECO:0000256" key="2">
    <source>
        <dbReference type="ARBA" id="ARBA00022448"/>
    </source>
</evidence>
<dbReference type="GO" id="GO:0005886">
    <property type="term" value="C:plasma membrane"/>
    <property type="evidence" value="ECO:0007669"/>
    <property type="project" value="UniProtKB-SubCell"/>
</dbReference>
<organism evidence="11 12">
    <name type="scientific">Tistlia consotensis USBA 355</name>
    <dbReference type="NCBI Taxonomy" id="560819"/>
    <lineage>
        <taxon>Bacteria</taxon>
        <taxon>Pseudomonadati</taxon>
        <taxon>Pseudomonadota</taxon>
        <taxon>Alphaproteobacteria</taxon>
        <taxon>Rhodospirillales</taxon>
        <taxon>Rhodovibrionaceae</taxon>
        <taxon>Tistlia</taxon>
    </lineage>
</organism>
<keyword evidence="4 9" id="KW-0997">Cell inner membrane</keyword>
<name>A0A1Y6B3D5_9PROT</name>
<reference evidence="11 12" key="1">
    <citation type="submission" date="2017-04" db="EMBL/GenBank/DDBJ databases">
        <authorList>
            <person name="Afonso C.L."/>
            <person name="Miller P.J."/>
            <person name="Scott M.A."/>
            <person name="Spackman E."/>
            <person name="Goraichik I."/>
            <person name="Dimitrov K.M."/>
            <person name="Suarez D.L."/>
            <person name="Swayne D.E."/>
        </authorList>
    </citation>
    <scope>NUCLEOTIDE SEQUENCE [LARGE SCALE GENOMIC DNA]</scope>
    <source>
        <strain evidence="11 12">USBA 355</strain>
    </source>
</reference>
<evidence type="ECO:0000256" key="6">
    <source>
        <dbReference type="ARBA" id="ARBA00022989"/>
    </source>
</evidence>
<keyword evidence="5 9" id="KW-0812">Transmembrane</keyword>
<evidence type="ECO:0000256" key="4">
    <source>
        <dbReference type="ARBA" id="ARBA00022519"/>
    </source>
</evidence>
<evidence type="ECO:0000256" key="1">
    <source>
        <dbReference type="ARBA" id="ARBA00004429"/>
    </source>
</evidence>
<comment type="subcellular location">
    <subcellularLocation>
        <location evidence="1 9">Cell inner membrane</location>
        <topology evidence="1 9">Multi-pass membrane protein</topology>
    </subcellularLocation>
</comment>
<keyword evidence="2 9" id="KW-0813">Transport</keyword>
<protein>
    <recommendedName>
        <fullName evidence="9">TRAP transporter small permease protein</fullName>
    </recommendedName>
</protein>
<dbReference type="GO" id="GO:0022857">
    <property type="term" value="F:transmembrane transporter activity"/>
    <property type="evidence" value="ECO:0007669"/>
    <property type="project" value="UniProtKB-UniRule"/>
</dbReference>
<dbReference type="InterPro" id="IPR007387">
    <property type="entry name" value="TRAP_DctQ"/>
</dbReference>
<keyword evidence="12" id="KW-1185">Reference proteome</keyword>
<feature type="transmembrane region" description="Helical" evidence="9">
    <location>
        <begin position="147"/>
        <end position="172"/>
    </location>
</feature>
<comment type="function">
    <text evidence="9">Part of the tripartite ATP-independent periplasmic (TRAP) transport system.</text>
</comment>
<proteinExistence type="inferred from homology"/>
<dbReference type="RefSeq" id="WP_085120417.1">
    <property type="nucleotide sequence ID" value="NZ_FWZX01000001.1"/>
</dbReference>
<evidence type="ECO:0000259" key="10">
    <source>
        <dbReference type="Pfam" id="PF04290"/>
    </source>
</evidence>
<feature type="transmembrane region" description="Helical" evidence="9">
    <location>
        <begin position="85"/>
        <end position="107"/>
    </location>
</feature>
<feature type="transmembrane region" description="Helical" evidence="9">
    <location>
        <begin position="41"/>
        <end position="64"/>
    </location>
</feature>
<dbReference type="PANTHER" id="PTHR35011:SF2">
    <property type="entry name" value="2,3-DIKETO-L-GULONATE TRAP TRANSPORTER SMALL PERMEASE PROTEIN YIAM"/>
    <property type="match status" value="1"/>
</dbReference>
<evidence type="ECO:0000313" key="12">
    <source>
        <dbReference type="Proteomes" id="UP000192917"/>
    </source>
</evidence>
<evidence type="ECO:0000256" key="5">
    <source>
        <dbReference type="ARBA" id="ARBA00022692"/>
    </source>
</evidence>
<dbReference type="AlphaFoldDB" id="A0A1Y6B3D5"/>
<evidence type="ECO:0000256" key="9">
    <source>
        <dbReference type="RuleBase" id="RU369079"/>
    </source>
</evidence>